<keyword evidence="1" id="KW-0472">Membrane</keyword>
<reference evidence="2 3" key="1">
    <citation type="journal article" date="2012" name="Stand. Genomic Sci.">
        <title>Complete genome sequencing and analysis of Saprospira grandis str. Lewin, a predatory marine bacterium.</title>
        <authorList>
            <person name="Saw J.H."/>
            <person name="Yuryev A."/>
            <person name="Kanbe M."/>
            <person name="Hou S."/>
            <person name="Young A.G."/>
            <person name="Aizawa S."/>
            <person name="Alam M."/>
        </authorList>
    </citation>
    <scope>NUCLEOTIDE SEQUENCE [LARGE SCALE GENOMIC DNA]</scope>
    <source>
        <strain evidence="2 3">Lewin</strain>
    </source>
</reference>
<dbReference type="EMBL" id="CP002831">
    <property type="protein sequence ID" value="AFC25598.1"/>
    <property type="molecule type" value="Genomic_DNA"/>
</dbReference>
<evidence type="ECO:0000313" key="2">
    <source>
        <dbReference type="EMBL" id="AFC25598.1"/>
    </source>
</evidence>
<proteinExistence type="predicted"/>
<keyword evidence="3" id="KW-1185">Reference proteome</keyword>
<evidence type="ECO:0008006" key="4">
    <source>
        <dbReference type="Google" id="ProtNLM"/>
    </source>
</evidence>
<accession>H6LAK5</accession>
<protein>
    <recommendedName>
        <fullName evidence="4">DUF3592 domain-containing protein</fullName>
    </recommendedName>
</protein>
<keyword evidence="1" id="KW-1133">Transmembrane helix</keyword>
<dbReference type="KEGG" id="sgn:SGRA_2870"/>
<evidence type="ECO:0000313" key="3">
    <source>
        <dbReference type="Proteomes" id="UP000007519"/>
    </source>
</evidence>
<evidence type="ECO:0000256" key="1">
    <source>
        <dbReference type="SAM" id="Phobius"/>
    </source>
</evidence>
<name>H6LAK5_SAPGL</name>
<gene>
    <name evidence="2" type="ordered locus">SGRA_2870</name>
</gene>
<organism evidence="2 3">
    <name type="scientific">Saprospira grandis (strain Lewin)</name>
    <dbReference type="NCBI Taxonomy" id="984262"/>
    <lineage>
        <taxon>Bacteria</taxon>
        <taxon>Pseudomonadati</taxon>
        <taxon>Bacteroidota</taxon>
        <taxon>Saprospiria</taxon>
        <taxon>Saprospirales</taxon>
        <taxon>Saprospiraceae</taxon>
        <taxon>Saprospira</taxon>
    </lineage>
</organism>
<feature type="transmembrane region" description="Helical" evidence="1">
    <location>
        <begin position="123"/>
        <end position="145"/>
    </location>
</feature>
<dbReference type="OrthoDB" id="9830116at2"/>
<dbReference type="Proteomes" id="UP000007519">
    <property type="component" value="Chromosome"/>
</dbReference>
<sequence length="149" mass="17112">MPSFSSNLAKRFGFWLLLLLPSYLLSLQLKTIYQGQQLQLHGQKVNAKVVSVQTHTSYDDDGDQSISYSATFEYKDKNGRIYKRKVENMQTYYYEGQSVEMVHEKGQPSSAVPNTFEMIYQDAVMFSVIILGTTFMLGLFLYVAFLRTS</sequence>
<keyword evidence="1" id="KW-0812">Transmembrane</keyword>
<dbReference type="RefSeq" id="WP_015693201.1">
    <property type="nucleotide sequence ID" value="NC_016940.1"/>
</dbReference>
<dbReference type="AlphaFoldDB" id="H6LAK5"/>
<dbReference type="HOGENOM" id="CLU_1748366_0_0_10"/>
<dbReference type="STRING" id="984262.SGRA_2870"/>